<feature type="domain" description="OmpR/PhoB-type" evidence="10">
    <location>
        <begin position="133"/>
        <end position="232"/>
    </location>
</feature>
<keyword evidence="2 7" id="KW-0597">Phosphoprotein</keyword>
<dbReference type="FunFam" id="1.10.10.10:FF:000018">
    <property type="entry name" value="DNA-binding response regulator ResD"/>
    <property type="match status" value="1"/>
</dbReference>
<dbReference type="InterPro" id="IPR011006">
    <property type="entry name" value="CheY-like_superfamily"/>
</dbReference>
<dbReference type="Pfam" id="PF00072">
    <property type="entry name" value="Response_reg"/>
    <property type="match status" value="1"/>
</dbReference>
<proteinExistence type="predicted"/>
<evidence type="ECO:0000256" key="4">
    <source>
        <dbReference type="ARBA" id="ARBA00023015"/>
    </source>
</evidence>
<evidence type="ECO:0000259" key="10">
    <source>
        <dbReference type="PROSITE" id="PS51755"/>
    </source>
</evidence>
<dbReference type="GO" id="GO:0032993">
    <property type="term" value="C:protein-DNA complex"/>
    <property type="evidence" value="ECO:0007669"/>
    <property type="project" value="TreeGrafter"/>
</dbReference>
<evidence type="ECO:0000256" key="3">
    <source>
        <dbReference type="ARBA" id="ARBA00023012"/>
    </source>
</evidence>
<keyword evidence="6" id="KW-0804">Transcription</keyword>
<dbReference type="AlphaFoldDB" id="A0A9X2DSQ1"/>
<dbReference type="CDD" id="cd17574">
    <property type="entry name" value="REC_OmpR"/>
    <property type="match status" value="1"/>
</dbReference>
<feature type="modified residue" description="4-aspartylphosphate" evidence="7">
    <location>
        <position position="57"/>
    </location>
</feature>
<evidence type="ECO:0000256" key="2">
    <source>
        <dbReference type="ARBA" id="ARBA00022553"/>
    </source>
</evidence>
<comment type="caution">
    <text evidence="11">The sequence shown here is derived from an EMBL/GenBank/DDBJ whole genome shotgun (WGS) entry which is preliminary data.</text>
</comment>
<feature type="domain" description="Response regulatory" evidence="9">
    <location>
        <begin position="6"/>
        <end position="121"/>
    </location>
</feature>
<dbReference type="Pfam" id="PF00486">
    <property type="entry name" value="Trans_reg_C"/>
    <property type="match status" value="1"/>
</dbReference>
<dbReference type="SUPFAM" id="SSF52172">
    <property type="entry name" value="CheY-like"/>
    <property type="match status" value="1"/>
</dbReference>
<keyword evidence="4" id="KW-0805">Transcription regulation</keyword>
<feature type="DNA-binding region" description="OmpR/PhoB-type" evidence="8">
    <location>
        <begin position="133"/>
        <end position="232"/>
    </location>
</feature>
<protein>
    <submittedName>
        <fullName evidence="11">Response regulator transcription factor</fullName>
    </submittedName>
</protein>
<sequence>MNSDKTILIVDDEWNMRNLLTIYLQAEGFRTVEASDGQEALATLADQKDQTDLVILDIMMPLQDGFEICQRIREYSNIPILMLSARKELHDRVEGLNRGADDYLTKPFESEELIARIHALLRRANNQIEEGKDGNLLFSDGLQIYYEKRQVYVNNELVELTAKEFDLLYKLAASPKRVFTREDLLRLIWGEEYVGARRTVDSHIKNIRSKLEGAGLTQNRIATVWSVGYKFI</sequence>
<dbReference type="SMART" id="SM00448">
    <property type="entry name" value="REC"/>
    <property type="match status" value="1"/>
</dbReference>
<dbReference type="PANTHER" id="PTHR48111:SF1">
    <property type="entry name" value="TWO-COMPONENT RESPONSE REGULATOR ORR33"/>
    <property type="match status" value="1"/>
</dbReference>
<comment type="subcellular location">
    <subcellularLocation>
        <location evidence="1">Cytoplasm</location>
    </subcellularLocation>
</comment>
<evidence type="ECO:0000313" key="12">
    <source>
        <dbReference type="Proteomes" id="UP001139179"/>
    </source>
</evidence>
<dbReference type="Gene3D" id="6.10.250.690">
    <property type="match status" value="1"/>
</dbReference>
<dbReference type="Gene3D" id="1.10.10.10">
    <property type="entry name" value="Winged helix-like DNA-binding domain superfamily/Winged helix DNA-binding domain"/>
    <property type="match status" value="1"/>
</dbReference>
<dbReference type="SMART" id="SM00862">
    <property type="entry name" value="Trans_reg_C"/>
    <property type="match status" value="1"/>
</dbReference>
<dbReference type="EMBL" id="JAMBOL010000015">
    <property type="protein sequence ID" value="MCM3715470.1"/>
    <property type="molecule type" value="Genomic_DNA"/>
</dbReference>
<evidence type="ECO:0000313" key="11">
    <source>
        <dbReference type="EMBL" id="MCM3715470.1"/>
    </source>
</evidence>
<evidence type="ECO:0000256" key="8">
    <source>
        <dbReference type="PROSITE-ProRule" id="PRU01091"/>
    </source>
</evidence>
<evidence type="ECO:0000256" key="1">
    <source>
        <dbReference type="ARBA" id="ARBA00004496"/>
    </source>
</evidence>
<dbReference type="GO" id="GO:0006355">
    <property type="term" value="P:regulation of DNA-templated transcription"/>
    <property type="evidence" value="ECO:0007669"/>
    <property type="project" value="InterPro"/>
</dbReference>
<name>A0A9X2DSQ1_9BACI</name>
<evidence type="ECO:0000256" key="6">
    <source>
        <dbReference type="ARBA" id="ARBA00023163"/>
    </source>
</evidence>
<keyword evidence="12" id="KW-1185">Reference proteome</keyword>
<dbReference type="RefSeq" id="WP_251224214.1">
    <property type="nucleotide sequence ID" value="NZ_JAMBOL010000015.1"/>
</dbReference>
<evidence type="ECO:0000259" key="9">
    <source>
        <dbReference type="PROSITE" id="PS50110"/>
    </source>
</evidence>
<dbReference type="GO" id="GO:0000976">
    <property type="term" value="F:transcription cis-regulatory region binding"/>
    <property type="evidence" value="ECO:0007669"/>
    <property type="project" value="TreeGrafter"/>
</dbReference>
<keyword evidence="5 8" id="KW-0238">DNA-binding</keyword>
<keyword evidence="3" id="KW-0902">Two-component regulatory system</keyword>
<dbReference type="FunFam" id="3.40.50.2300:FF:000001">
    <property type="entry name" value="DNA-binding response regulator PhoB"/>
    <property type="match status" value="1"/>
</dbReference>
<dbReference type="GO" id="GO:0000156">
    <property type="term" value="F:phosphorelay response regulator activity"/>
    <property type="evidence" value="ECO:0007669"/>
    <property type="project" value="TreeGrafter"/>
</dbReference>
<dbReference type="InterPro" id="IPR001789">
    <property type="entry name" value="Sig_transdc_resp-reg_receiver"/>
</dbReference>
<evidence type="ECO:0000256" key="7">
    <source>
        <dbReference type="PROSITE-ProRule" id="PRU00169"/>
    </source>
</evidence>
<evidence type="ECO:0000256" key="5">
    <source>
        <dbReference type="ARBA" id="ARBA00023125"/>
    </source>
</evidence>
<dbReference type="Gene3D" id="3.40.50.2300">
    <property type="match status" value="1"/>
</dbReference>
<dbReference type="Proteomes" id="UP001139179">
    <property type="component" value="Unassembled WGS sequence"/>
</dbReference>
<gene>
    <name evidence="11" type="ORF">M3202_15475</name>
</gene>
<dbReference type="InterPro" id="IPR036388">
    <property type="entry name" value="WH-like_DNA-bd_sf"/>
</dbReference>
<organism evidence="11 12">
    <name type="scientific">Halalkalibacter oceani</name>
    <dbReference type="NCBI Taxonomy" id="1653776"/>
    <lineage>
        <taxon>Bacteria</taxon>
        <taxon>Bacillati</taxon>
        <taxon>Bacillota</taxon>
        <taxon>Bacilli</taxon>
        <taxon>Bacillales</taxon>
        <taxon>Bacillaceae</taxon>
        <taxon>Halalkalibacter</taxon>
    </lineage>
</organism>
<reference evidence="11" key="1">
    <citation type="submission" date="2022-05" db="EMBL/GenBank/DDBJ databases">
        <title>Comparative Genomics of Spacecraft Associated Microbes.</title>
        <authorList>
            <person name="Tran M.T."/>
            <person name="Wright A."/>
            <person name="Seuylemezian A."/>
            <person name="Eisen J."/>
            <person name="Coil D."/>
        </authorList>
    </citation>
    <scope>NUCLEOTIDE SEQUENCE</scope>
    <source>
        <strain evidence="11">214.1.1</strain>
    </source>
</reference>
<dbReference type="InterPro" id="IPR001867">
    <property type="entry name" value="OmpR/PhoB-type_DNA-bd"/>
</dbReference>
<dbReference type="GO" id="GO:0005829">
    <property type="term" value="C:cytosol"/>
    <property type="evidence" value="ECO:0007669"/>
    <property type="project" value="TreeGrafter"/>
</dbReference>
<dbReference type="InterPro" id="IPR039420">
    <property type="entry name" value="WalR-like"/>
</dbReference>
<accession>A0A9X2DSQ1</accession>
<dbReference type="PROSITE" id="PS50110">
    <property type="entry name" value="RESPONSE_REGULATORY"/>
    <property type="match status" value="1"/>
</dbReference>
<dbReference type="PANTHER" id="PTHR48111">
    <property type="entry name" value="REGULATOR OF RPOS"/>
    <property type="match status" value="1"/>
</dbReference>
<dbReference type="CDD" id="cd00383">
    <property type="entry name" value="trans_reg_C"/>
    <property type="match status" value="1"/>
</dbReference>
<dbReference type="PROSITE" id="PS51755">
    <property type="entry name" value="OMPR_PHOB"/>
    <property type="match status" value="1"/>
</dbReference>